<name>A0ABP4UX72_9ACTN</name>
<dbReference type="InterPro" id="IPR005133">
    <property type="entry name" value="PhaG_MnhG_YufB"/>
</dbReference>
<dbReference type="PANTHER" id="PTHR34703:SF1">
    <property type="entry name" value="ANTIPORTER SUBUNIT MNHG2-RELATED"/>
    <property type="match status" value="1"/>
</dbReference>
<keyword evidence="3" id="KW-0472">Membrane</keyword>
<evidence type="ECO:0000256" key="2">
    <source>
        <dbReference type="SAM" id="MobiDB-lite"/>
    </source>
</evidence>
<dbReference type="Pfam" id="PF03334">
    <property type="entry name" value="PhaG_MnhG_YufB"/>
    <property type="match status" value="1"/>
</dbReference>
<protein>
    <submittedName>
        <fullName evidence="4">Uncharacterized protein</fullName>
    </submittedName>
</protein>
<feature type="transmembrane region" description="Helical" evidence="3">
    <location>
        <begin position="12"/>
        <end position="32"/>
    </location>
</feature>
<dbReference type="PANTHER" id="PTHR34703">
    <property type="entry name" value="ANTIPORTER SUBUNIT MNHG2-RELATED"/>
    <property type="match status" value="1"/>
</dbReference>
<dbReference type="RefSeq" id="WP_179524396.1">
    <property type="nucleotide sequence ID" value="NZ_BAAAQG010000011.1"/>
</dbReference>
<evidence type="ECO:0000313" key="4">
    <source>
        <dbReference type="EMBL" id="GAA1713550.1"/>
    </source>
</evidence>
<proteinExistence type="inferred from homology"/>
<feature type="compositionally biased region" description="Low complexity" evidence="2">
    <location>
        <begin position="93"/>
        <end position="107"/>
    </location>
</feature>
<gene>
    <name evidence="4" type="ORF">GCM10009831_24010</name>
</gene>
<keyword evidence="3" id="KW-0812">Transmembrane</keyword>
<sequence>MSNALEMARDVAIVLSAAAGLLFFTAGTVGLLRFPDLRSRLHAVTKADTLGLGFVMLALSLASDSLWAAATFMLVWVLGMGAAAVSATLLGSGPEAAPEADGAPGSGTSPHDRGSP</sequence>
<keyword evidence="3" id="KW-1133">Transmembrane helix</keyword>
<organism evidence="4 5">
    <name type="scientific">Dietzia cercidiphylli</name>
    <dbReference type="NCBI Taxonomy" id="498199"/>
    <lineage>
        <taxon>Bacteria</taxon>
        <taxon>Bacillati</taxon>
        <taxon>Actinomycetota</taxon>
        <taxon>Actinomycetes</taxon>
        <taxon>Mycobacteriales</taxon>
        <taxon>Dietziaceae</taxon>
        <taxon>Dietzia</taxon>
    </lineage>
</organism>
<evidence type="ECO:0000313" key="5">
    <source>
        <dbReference type="Proteomes" id="UP001500383"/>
    </source>
</evidence>
<comment type="similarity">
    <text evidence="1">Belongs to the CPA3 antiporters (TC 2.A.63) subunit G family.</text>
</comment>
<feature type="region of interest" description="Disordered" evidence="2">
    <location>
        <begin position="93"/>
        <end position="116"/>
    </location>
</feature>
<accession>A0ABP4UX72</accession>
<dbReference type="EMBL" id="BAAAQG010000011">
    <property type="protein sequence ID" value="GAA1713550.1"/>
    <property type="molecule type" value="Genomic_DNA"/>
</dbReference>
<evidence type="ECO:0000256" key="3">
    <source>
        <dbReference type="SAM" id="Phobius"/>
    </source>
</evidence>
<dbReference type="Proteomes" id="UP001500383">
    <property type="component" value="Unassembled WGS sequence"/>
</dbReference>
<comment type="caution">
    <text evidence="4">The sequence shown here is derived from an EMBL/GenBank/DDBJ whole genome shotgun (WGS) entry which is preliminary data.</text>
</comment>
<keyword evidence="5" id="KW-1185">Reference proteome</keyword>
<reference evidence="5" key="1">
    <citation type="journal article" date="2019" name="Int. J. Syst. Evol. Microbiol.">
        <title>The Global Catalogue of Microorganisms (GCM) 10K type strain sequencing project: providing services to taxonomists for standard genome sequencing and annotation.</title>
        <authorList>
            <consortium name="The Broad Institute Genomics Platform"/>
            <consortium name="The Broad Institute Genome Sequencing Center for Infectious Disease"/>
            <person name="Wu L."/>
            <person name="Ma J."/>
        </authorList>
    </citation>
    <scope>NUCLEOTIDE SEQUENCE [LARGE SCALE GENOMIC DNA]</scope>
    <source>
        <strain evidence="5">JCM 16002</strain>
    </source>
</reference>
<evidence type="ECO:0000256" key="1">
    <source>
        <dbReference type="ARBA" id="ARBA00008404"/>
    </source>
</evidence>